<dbReference type="InterPro" id="IPR045864">
    <property type="entry name" value="aa-tRNA-synth_II/BPL/LPL"/>
</dbReference>
<keyword evidence="3" id="KW-0547">Nucleotide-binding</keyword>
<dbReference type="Gene3D" id="3.40.50.800">
    <property type="entry name" value="Anticodon-binding domain"/>
    <property type="match status" value="1"/>
</dbReference>
<dbReference type="Gene3D" id="3.30.110.30">
    <property type="entry name" value="C-terminal domain of ProRS"/>
    <property type="match status" value="1"/>
</dbReference>
<dbReference type="PANTHER" id="PTHR43382">
    <property type="entry name" value="PROLYL-TRNA SYNTHETASE"/>
    <property type="match status" value="1"/>
</dbReference>
<dbReference type="AlphaFoldDB" id="I6YA57"/>
<dbReference type="KEGG" id="mwe:WEN_00055"/>
<dbReference type="InterPro" id="IPR036621">
    <property type="entry name" value="Anticodon-bd_dom_sf"/>
</dbReference>
<evidence type="ECO:0000256" key="5">
    <source>
        <dbReference type="ARBA" id="ARBA00023146"/>
    </source>
</evidence>
<evidence type="ECO:0000259" key="6">
    <source>
        <dbReference type="SMART" id="SM00946"/>
    </source>
</evidence>
<organism evidence="7 8">
    <name type="scientific">Mycoplasma wenyonii (strain Massachusetts)</name>
    <name type="common">Eperythrozoon wenyonii</name>
    <dbReference type="NCBI Taxonomy" id="1197325"/>
    <lineage>
        <taxon>Bacteria</taxon>
        <taxon>Bacillati</taxon>
        <taxon>Mycoplasmatota</taxon>
        <taxon>Mollicutes</taxon>
        <taxon>Mycoplasmataceae</taxon>
        <taxon>Mycoplasma</taxon>
    </lineage>
</organism>
<dbReference type="InterPro" id="IPR017449">
    <property type="entry name" value="Pro-tRNA_synth_II"/>
</dbReference>
<sequence>MPDGQVLQLTTSHYLSSFFASLLDIKYWVNNTTTLVPVQLSAGCSTRLIGSIVQMHSDESGLVLPWELAQEQIVVVVFSDLYGADNYLSILKQELSGYRFTIETTSSLGKTMFRLEKLGIPLVIIVGKQEIEQSEVTLKSRVFKGQFSCKLSVLKQEIHGYKKRHNKELLNRSSEHNSNFVVKTRDWQELVKLISSGKVVLAPWRDEIENETRFKGQKYNFSIRCIKERLPLNTNFRCVFSGQVANCLVYFGRSY</sequence>
<dbReference type="HOGENOM" id="CLU_001882_4_3_14"/>
<name>I6YA57_MYCWM</name>
<dbReference type="Pfam" id="PF03129">
    <property type="entry name" value="HGTP_anticodon"/>
    <property type="match status" value="1"/>
</dbReference>
<dbReference type="Proteomes" id="UP000009005">
    <property type="component" value="Chromosome"/>
</dbReference>
<dbReference type="STRING" id="1197325.WEN_00055"/>
<evidence type="ECO:0000313" key="7">
    <source>
        <dbReference type="EMBL" id="AFN64821.1"/>
    </source>
</evidence>
<dbReference type="SUPFAM" id="SSF55681">
    <property type="entry name" value="Class II aaRS and biotin synthetases"/>
    <property type="match status" value="1"/>
</dbReference>
<evidence type="ECO:0000313" key="8">
    <source>
        <dbReference type="Proteomes" id="UP000009005"/>
    </source>
</evidence>
<feature type="domain" description="Proline-tRNA ligase class II C-terminal" evidence="6">
    <location>
        <begin position="187"/>
        <end position="255"/>
    </location>
</feature>
<keyword evidence="5" id="KW-0030">Aminoacyl-tRNA synthetase</keyword>
<keyword evidence="4" id="KW-0648">Protein biosynthesis</keyword>
<dbReference type="SMART" id="SM00946">
    <property type="entry name" value="ProRS-C_1"/>
    <property type="match status" value="1"/>
</dbReference>
<dbReference type="GO" id="GO:0004827">
    <property type="term" value="F:proline-tRNA ligase activity"/>
    <property type="evidence" value="ECO:0007669"/>
    <property type="project" value="UniProtKB-EC"/>
</dbReference>
<dbReference type="EMBL" id="CP003703">
    <property type="protein sequence ID" value="AFN64821.1"/>
    <property type="molecule type" value="Genomic_DNA"/>
</dbReference>
<dbReference type="InterPro" id="IPR016061">
    <property type="entry name" value="Pro-tRNA_ligase_II_C"/>
</dbReference>
<keyword evidence="2" id="KW-0963">Cytoplasm</keyword>
<evidence type="ECO:0000256" key="3">
    <source>
        <dbReference type="ARBA" id="ARBA00022840"/>
    </source>
</evidence>
<proteinExistence type="predicted"/>
<dbReference type="GO" id="GO:0005737">
    <property type="term" value="C:cytoplasm"/>
    <property type="evidence" value="ECO:0007669"/>
    <property type="project" value="InterPro"/>
</dbReference>
<evidence type="ECO:0000256" key="1">
    <source>
        <dbReference type="ARBA" id="ARBA00012831"/>
    </source>
</evidence>
<keyword evidence="7" id="KW-0436">Ligase</keyword>
<dbReference type="GO" id="GO:0017101">
    <property type="term" value="C:aminoacyl-tRNA synthetase multienzyme complex"/>
    <property type="evidence" value="ECO:0007669"/>
    <property type="project" value="TreeGrafter"/>
</dbReference>
<accession>I6YA57</accession>
<protein>
    <recommendedName>
        <fullName evidence="1">proline--tRNA ligase</fullName>
        <ecNumber evidence="1">6.1.1.15</ecNumber>
    </recommendedName>
</protein>
<dbReference type="Pfam" id="PF09180">
    <property type="entry name" value="ProRS-C_1"/>
    <property type="match status" value="1"/>
</dbReference>
<dbReference type="PANTHER" id="PTHR43382:SF2">
    <property type="entry name" value="BIFUNCTIONAL GLUTAMATE_PROLINE--TRNA LIGASE"/>
    <property type="match status" value="1"/>
</dbReference>
<dbReference type="EC" id="6.1.1.15" evidence="1"/>
<dbReference type="SUPFAM" id="SSF64586">
    <property type="entry name" value="C-terminal domain of ProRS"/>
    <property type="match status" value="1"/>
</dbReference>
<dbReference type="InterPro" id="IPR004154">
    <property type="entry name" value="Anticodon-bd"/>
</dbReference>
<gene>
    <name evidence="7" type="ordered locus">WEN_00055</name>
</gene>
<dbReference type="GO" id="GO:0005524">
    <property type="term" value="F:ATP binding"/>
    <property type="evidence" value="ECO:0007669"/>
    <property type="project" value="UniProtKB-KW"/>
</dbReference>
<reference evidence="7 8" key="1">
    <citation type="journal article" date="2012" name="J. Bacteriol.">
        <title>Complete genome sequence of Mycoplasma wenyonii strain Massachusetts.</title>
        <authorList>
            <person name="Dos Santos A.P."/>
            <person name="Guimaraes A.M."/>
            <person name="do Nascimento N.C."/>
            <person name="Sanmiguel P.J."/>
            <person name="Messick J.B."/>
        </authorList>
    </citation>
    <scope>NUCLEOTIDE SEQUENCE [LARGE SCALE GENOMIC DNA]</scope>
    <source>
        <strain evidence="7 8">Massachusetts</strain>
    </source>
</reference>
<keyword evidence="3" id="KW-0067">ATP-binding</keyword>
<dbReference type="InterPro" id="IPR004499">
    <property type="entry name" value="Pro-tRNA-ligase_IIa_arc-type"/>
</dbReference>
<dbReference type="Gene3D" id="3.30.930.10">
    <property type="entry name" value="Bira Bifunctional Protein, Domain 2"/>
    <property type="match status" value="1"/>
</dbReference>
<keyword evidence="8" id="KW-1185">Reference proteome</keyword>
<evidence type="ECO:0000256" key="4">
    <source>
        <dbReference type="ARBA" id="ARBA00022917"/>
    </source>
</evidence>
<dbReference type="PATRIC" id="fig|1197325.3.peg.11"/>
<dbReference type="GO" id="GO:0006433">
    <property type="term" value="P:prolyl-tRNA aminoacylation"/>
    <property type="evidence" value="ECO:0007669"/>
    <property type="project" value="InterPro"/>
</dbReference>
<dbReference type="SUPFAM" id="SSF52954">
    <property type="entry name" value="Class II aaRS ABD-related"/>
    <property type="match status" value="1"/>
</dbReference>
<evidence type="ECO:0000256" key="2">
    <source>
        <dbReference type="ARBA" id="ARBA00022490"/>
    </source>
</evidence>